<evidence type="ECO:0000313" key="2">
    <source>
        <dbReference type="EMBL" id="TWT65924.1"/>
    </source>
</evidence>
<dbReference type="EMBL" id="SJPO01000018">
    <property type="protein sequence ID" value="TWT65924.1"/>
    <property type="molecule type" value="Genomic_DNA"/>
</dbReference>
<dbReference type="Proteomes" id="UP000318478">
    <property type="component" value="Unassembled WGS sequence"/>
</dbReference>
<keyword evidence="1" id="KW-0472">Membrane</keyword>
<feature type="transmembrane region" description="Helical" evidence="1">
    <location>
        <begin position="42"/>
        <end position="63"/>
    </location>
</feature>
<protein>
    <submittedName>
        <fullName evidence="2">Uncharacterized protein</fullName>
    </submittedName>
</protein>
<gene>
    <name evidence="2" type="ORF">Pla123a_48350</name>
</gene>
<reference evidence="2 3" key="1">
    <citation type="submission" date="2019-02" db="EMBL/GenBank/DDBJ databases">
        <title>Deep-cultivation of Planctomycetes and their phenomic and genomic characterization uncovers novel biology.</title>
        <authorList>
            <person name="Wiegand S."/>
            <person name="Jogler M."/>
            <person name="Boedeker C."/>
            <person name="Pinto D."/>
            <person name="Vollmers J."/>
            <person name="Rivas-Marin E."/>
            <person name="Kohn T."/>
            <person name="Peeters S.H."/>
            <person name="Heuer A."/>
            <person name="Rast P."/>
            <person name="Oberbeckmann S."/>
            <person name="Bunk B."/>
            <person name="Jeske O."/>
            <person name="Meyerdierks A."/>
            <person name="Storesund J.E."/>
            <person name="Kallscheuer N."/>
            <person name="Luecker S."/>
            <person name="Lage O.M."/>
            <person name="Pohl T."/>
            <person name="Merkel B.J."/>
            <person name="Hornburger P."/>
            <person name="Mueller R.-W."/>
            <person name="Bruemmer F."/>
            <person name="Labrenz M."/>
            <person name="Spormann A.M."/>
            <person name="Op Den Camp H."/>
            <person name="Overmann J."/>
            <person name="Amann R."/>
            <person name="Jetten M.S.M."/>
            <person name="Mascher T."/>
            <person name="Medema M.H."/>
            <person name="Devos D.P."/>
            <person name="Kaster A.-K."/>
            <person name="Ovreas L."/>
            <person name="Rohde M."/>
            <person name="Galperin M.Y."/>
            <person name="Jogler C."/>
        </authorList>
    </citation>
    <scope>NUCLEOTIDE SEQUENCE [LARGE SCALE GENOMIC DNA]</scope>
    <source>
        <strain evidence="2 3">Pla123a</strain>
    </source>
</reference>
<organism evidence="2 3">
    <name type="scientific">Posidoniimonas polymericola</name>
    <dbReference type="NCBI Taxonomy" id="2528002"/>
    <lineage>
        <taxon>Bacteria</taxon>
        <taxon>Pseudomonadati</taxon>
        <taxon>Planctomycetota</taxon>
        <taxon>Planctomycetia</taxon>
        <taxon>Pirellulales</taxon>
        <taxon>Lacipirellulaceae</taxon>
        <taxon>Posidoniimonas</taxon>
    </lineage>
</organism>
<evidence type="ECO:0000256" key="1">
    <source>
        <dbReference type="SAM" id="Phobius"/>
    </source>
</evidence>
<keyword evidence="3" id="KW-1185">Reference proteome</keyword>
<comment type="caution">
    <text evidence="2">The sequence shown here is derived from an EMBL/GenBank/DDBJ whole genome shotgun (WGS) entry which is preliminary data.</text>
</comment>
<keyword evidence="1" id="KW-0812">Transmembrane</keyword>
<evidence type="ECO:0000313" key="3">
    <source>
        <dbReference type="Proteomes" id="UP000318478"/>
    </source>
</evidence>
<dbReference type="AlphaFoldDB" id="A0A5C5XSM8"/>
<accession>A0A5C5XSM8</accession>
<keyword evidence="1" id="KW-1133">Transmembrane helix</keyword>
<proteinExistence type="predicted"/>
<name>A0A5C5XSM8_9BACT</name>
<sequence length="71" mass="7618">MLAKVAFLAAIGWGLTYALEPQVSQSWLSHWQRTAASPFAGYGWFVACGAVSSLLAMVGAAFVRQDELGRV</sequence>